<dbReference type="InterPro" id="IPR023010">
    <property type="entry name" value="GcvPA"/>
</dbReference>
<comment type="caution">
    <text evidence="4">The sequence shown here is derived from an EMBL/GenBank/DDBJ whole genome shotgun (WGS) entry which is preliminary data.</text>
</comment>
<reference evidence="4" key="1">
    <citation type="submission" date="2022-03" db="EMBL/GenBank/DDBJ databases">
        <title>Identification of a novel bacterium isolated from mangrove sediments.</title>
        <authorList>
            <person name="Pan X."/>
        </authorList>
    </citation>
    <scope>NUCLEOTIDE SEQUENCE</scope>
    <source>
        <strain evidence="4">B1949</strain>
    </source>
</reference>
<dbReference type="InterPro" id="IPR015424">
    <property type="entry name" value="PyrdxlP-dep_Trfase"/>
</dbReference>
<dbReference type="NCBIfam" id="NF001696">
    <property type="entry name" value="PRK00451.1"/>
    <property type="match status" value="1"/>
</dbReference>
<name>A0ABT0B8N3_9SPHN</name>
<evidence type="ECO:0000313" key="4">
    <source>
        <dbReference type="EMBL" id="MCJ2181203.1"/>
    </source>
</evidence>
<evidence type="ECO:0000259" key="3">
    <source>
        <dbReference type="Pfam" id="PF02347"/>
    </source>
</evidence>
<evidence type="ECO:0000256" key="2">
    <source>
        <dbReference type="HAMAP-Rule" id="MF_00712"/>
    </source>
</evidence>
<dbReference type="Proteomes" id="UP001162881">
    <property type="component" value="Unassembled WGS sequence"/>
</dbReference>
<evidence type="ECO:0000313" key="5">
    <source>
        <dbReference type="Proteomes" id="UP001162881"/>
    </source>
</evidence>
<dbReference type="EC" id="1.4.4.2" evidence="2"/>
<dbReference type="RefSeq" id="WP_244016269.1">
    <property type="nucleotide sequence ID" value="NZ_JALHLF010000001.1"/>
</dbReference>
<sequence>MRYLPLTPADRASMLETIGAGSVDELFRDVPEAARQSGPIAGLPMHASEMAVERHLSKLAAKNLNAGSAPFFLGAGAYRHHVPASVDHLIQRGEFLTAYTPYQPEIAQGTLQVLFEFQTQVARLFGTDIANASMYDGSTACWEAILMAARITRKGKAVLSGGLHPHYGEVVRTMAKFTKDDIASLVPELTAEADDAAVIAAIDEATSSVVVQYPDIMGRIPDLAAIAEAAHAKKALLIVVVTEPVALGLLEAPGHLGADIVVGEGQSLGVGLQFGGPYLGLFGCSEKFVRQMPGRLCGETVDAEGKRGFVLTLSTREQHIRREKATSNICTNSGLCALAFSIHMSLLGGEGLARLAARNHDRMQAVVHRLTQIEGVTLLSDAYFNEATLVLPREAREVVRDLADRGVLGGVSLGRLFPEHGALHNGLLVAATETVSDEDIEEFATALAAVLEGERA</sequence>
<dbReference type="PANTHER" id="PTHR42806">
    <property type="entry name" value="GLYCINE CLEAVAGE SYSTEM P-PROTEIN"/>
    <property type="match status" value="1"/>
</dbReference>
<accession>A0ABT0B8N3</accession>
<organism evidence="4 5">
    <name type="scientific">Novosphingobium organovorum</name>
    <dbReference type="NCBI Taxonomy" id="2930092"/>
    <lineage>
        <taxon>Bacteria</taxon>
        <taxon>Pseudomonadati</taxon>
        <taxon>Pseudomonadota</taxon>
        <taxon>Alphaproteobacteria</taxon>
        <taxon>Sphingomonadales</taxon>
        <taxon>Sphingomonadaceae</taxon>
        <taxon>Novosphingobium</taxon>
    </lineage>
</organism>
<dbReference type="Gene3D" id="3.90.1150.10">
    <property type="entry name" value="Aspartate Aminotransferase, domain 1"/>
    <property type="match status" value="1"/>
</dbReference>
<dbReference type="SUPFAM" id="SSF53383">
    <property type="entry name" value="PLP-dependent transferases"/>
    <property type="match status" value="1"/>
</dbReference>
<dbReference type="InterPro" id="IPR015421">
    <property type="entry name" value="PyrdxlP-dep_Trfase_major"/>
</dbReference>
<dbReference type="EMBL" id="JALHLF010000001">
    <property type="protein sequence ID" value="MCJ2181203.1"/>
    <property type="molecule type" value="Genomic_DNA"/>
</dbReference>
<dbReference type="Gene3D" id="3.40.640.10">
    <property type="entry name" value="Type I PLP-dependent aspartate aminotransferase-like (Major domain)"/>
    <property type="match status" value="1"/>
</dbReference>
<comment type="similarity">
    <text evidence="2">Belongs to the GcvP family. N-terminal subunit subfamily.</text>
</comment>
<comment type="function">
    <text evidence="2">The glycine cleavage system catalyzes the degradation of glycine. The P protein binds the alpha-amino group of glycine through its pyridoxal phosphate cofactor; CO(2) is released and the remaining methylamine moiety is then transferred to the lipoamide cofactor of the H protein.</text>
</comment>
<gene>
    <name evidence="2 4" type="primary">gcvPA</name>
    <name evidence="4" type="ORF">MTR62_00540</name>
</gene>
<comment type="catalytic activity">
    <reaction evidence="2">
        <text>N(6)-[(R)-lipoyl]-L-lysyl-[glycine-cleavage complex H protein] + glycine + H(+) = N(6)-[(R)-S(8)-aminomethyldihydrolipoyl]-L-lysyl-[glycine-cleavage complex H protein] + CO2</text>
        <dbReference type="Rhea" id="RHEA:24304"/>
        <dbReference type="Rhea" id="RHEA-COMP:10494"/>
        <dbReference type="Rhea" id="RHEA-COMP:10495"/>
        <dbReference type="ChEBI" id="CHEBI:15378"/>
        <dbReference type="ChEBI" id="CHEBI:16526"/>
        <dbReference type="ChEBI" id="CHEBI:57305"/>
        <dbReference type="ChEBI" id="CHEBI:83099"/>
        <dbReference type="ChEBI" id="CHEBI:83143"/>
        <dbReference type="EC" id="1.4.4.2"/>
    </reaction>
</comment>
<dbReference type="PANTHER" id="PTHR42806:SF1">
    <property type="entry name" value="GLYCINE DEHYDROGENASE (DECARBOXYLATING)"/>
    <property type="match status" value="1"/>
</dbReference>
<dbReference type="InterPro" id="IPR049315">
    <property type="entry name" value="GDC-P_N"/>
</dbReference>
<dbReference type="GO" id="GO:0004375">
    <property type="term" value="F:glycine dehydrogenase (decarboxylating) activity"/>
    <property type="evidence" value="ECO:0007669"/>
    <property type="project" value="UniProtKB-EC"/>
</dbReference>
<feature type="domain" description="Glycine cleavage system P-protein N-terminal" evidence="3">
    <location>
        <begin position="1"/>
        <end position="444"/>
    </location>
</feature>
<protein>
    <recommendedName>
        <fullName evidence="2">Probable glycine dehydrogenase (decarboxylating) subunit 1</fullName>
        <ecNumber evidence="2">1.4.4.2</ecNumber>
    </recommendedName>
    <alternativeName>
        <fullName evidence="2">Glycine cleavage system P-protein subunit 1</fullName>
    </alternativeName>
    <alternativeName>
        <fullName evidence="2">Glycine decarboxylase subunit 1</fullName>
    </alternativeName>
    <alternativeName>
        <fullName evidence="2">Glycine dehydrogenase (aminomethyl-transferring) subunit 1</fullName>
    </alternativeName>
</protein>
<evidence type="ECO:0000256" key="1">
    <source>
        <dbReference type="ARBA" id="ARBA00023002"/>
    </source>
</evidence>
<dbReference type="InterPro" id="IPR015422">
    <property type="entry name" value="PyrdxlP-dep_Trfase_small"/>
</dbReference>
<comment type="subunit">
    <text evidence="2">The glycine cleavage system is composed of four proteins: P, T, L and H. In this organism, the P 'protein' is a heterodimer of two subunits.</text>
</comment>
<dbReference type="HAMAP" id="MF_00712">
    <property type="entry name" value="GcvPA"/>
    <property type="match status" value="1"/>
</dbReference>
<proteinExistence type="inferred from homology"/>
<keyword evidence="5" id="KW-1185">Reference proteome</keyword>
<keyword evidence="1 2" id="KW-0560">Oxidoreductase</keyword>
<dbReference type="Pfam" id="PF02347">
    <property type="entry name" value="GDC-P"/>
    <property type="match status" value="1"/>
</dbReference>
<dbReference type="PIRSF" id="PIRSF006815">
    <property type="entry name" value="GcvPA"/>
    <property type="match status" value="1"/>
</dbReference>